<dbReference type="InterPro" id="IPR011990">
    <property type="entry name" value="TPR-like_helical_dom_sf"/>
</dbReference>
<reference evidence="7 8" key="1">
    <citation type="submission" date="2016-08" db="EMBL/GenBank/DDBJ databases">
        <title>Genomes of anaerobic fungi encode conserved fungal cellulosomes for biomass hydrolysis.</title>
        <authorList>
            <consortium name="DOE Joint Genome Institute"/>
            <person name="Haitjema C.H."/>
            <person name="Gilmore S.P."/>
            <person name="Henske J.K."/>
            <person name="Solomon K.V."/>
            <person name="De Groot R."/>
            <person name="Kuo A."/>
            <person name="Mondo S.J."/>
            <person name="Salamov A.A."/>
            <person name="Labutti K."/>
            <person name="Zhao Z."/>
            <person name="Chiniquy J."/>
            <person name="Barry K."/>
            <person name="Brewer H.M."/>
            <person name="Purvine S.O."/>
            <person name="Wright A.T."/>
            <person name="Boxma B."/>
            <person name="Van Alen T."/>
            <person name="Hackstein J.H."/>
            <person name="Baker S.E."/>
            <person name="Grigoriev I.V."/>
            <person name="O'Malley M.A."/>
        </authorList>
    </citation>
    <scope>NUCLEOTIDE SEQUENCE [LARGE SCALE GENOMIC DNA]</scope>
    <source>
        <strain evidence="8">finn</strain>
    </source>
</reference>
<dbReference type="GO" id="GO:0031145">
    <property type="term" value="P:anaphase-promoting complex-dependent catabolic process"/>
    <property type="evidence" value="ECO:0007669"/>
    <property type="project" value="TreeGrafter"/>
</dbReference>
<dbReference type="AlphaFoldDB" id="A0A1Y1UJH3"/>
<sequence>MEDISEKVLFILLKEIIQVSFQSQLYSNAQFFSERLCAYFPYSQEAKYFLAKSYFHREQYYATKEILVNTNYEPSKLLLAQAYMKLNDFHSANIVFESIDNMNDQTNIKISEFIVIPNKAIVLCLKGLSYQRDNQIQKAIRCFTESLEYFPFLWTSYENLCKLGKLLNKSEYVNHIILKQLNYYYYYYHDNNTNNNSNSAEVEAPTEIFSFAKVEESSIMKQLIEIVIQQAIKDVIPVSMKQALTVSSVLEEKAHNKINNKIKKKSTVKIKTTGDSLKGNENADPQDVNQHCRETVYSCVKKVLDLLALIGSGFWELTQYRLKRSLKFFQKLTSDQFNTGRVLCLVALANLEMSNYKEAEQYFQKARKLEPYLLDYMEKYSIILWHLKKEVELSYLAHLLTIIDRKAPQTLCSVGNCFSLKQDHDSALKCFKRAIQVDPNFHYAYTLAGHEYLANEDLEKAENCFRKAIRLNDRHYNAWYGLGYLFYRQEKYQLAEFHYRKAQKINQSNPLLTCYIGMVFQKMNKNQEALTMYNLAQEISKDNPLIRFRKAHLLTIMKRYKEALEQLLYLKDIIQECNVFFLMGKIYAKLGDTKNALLVYTQAQDYLKPKSSNMVKEAIDLNI</sequence>
<dbReference type="Gene3D" id="1.25.40.10">
    <property type="entry name" value="Tetratricopeptide repeat domain"/>
    <property type="match status" value="4"/>
</dbReference>
<protein>
    <submittedName>
        <fullName evidence="7">TPR-like protein</fullName>
    </submittedName>
</protein>
<feature type="repeat" description="TPR" evidence="6">
    <location>
        <begin position="442"/>
        <end position="475"/>
    </location>
</feature>
<keyword evidence="2" id="KW-0677">Repeat</keyword>
<feature type="repeat" description="TPR" evidence="6">
    <location>
        <begin position="476"/>
        <end position="509"/>
    </location>
</feature>
<dbReference type="Pfam" id="PF12895">
    <property type="entry name" value="ANAPC3"/>
    <property type="match status" value="1"/>
</dbReference>
<comment type="subcellular location">
    <subcellularLocation>
        <location evidence="1">Nucleus</location>
    </subcellularLocation>
</comment>
<dbReference type="GO" id="GO:0016567">
    <property type="term" value="P:protein ubiquitination"/>
    <property type="evidence" value="ECO:0007669"/>
    <property type="project" value="TreeGrafter"/>
</dbReference>
<dbReference type="Pfam" id="PF13181">
    <property type="entry name" value="TPR_8"/>
    <property type="match status" value="2"/>
</dbReference>
<gene>
    <name evidence="7" type="ORF">BCR36DRAFT_375631</name>
</gene>
<feature type="repeat" description="TPR" evidence="6">
    <location>
        <begin position="408"/>
        <end position="441"/>
    </location>
</feature>
<dbReference type="Pfam" id="PF00515">
    <property type="entry name" value="TPR_1"/>
    <property type="match status" value="1"/>
</dbReference>
<accession>A0A1Y1UJH3</accession>
<dbReference type="SUPFAM" id="SSF48452">
    <property type="entry name" value="TPR-like"/>
    <property type="match status" value="2"/>
</dbReference>
<evidence type="ECO:0000256" key="5">
    <source>
        <dbReference type="ARBA" id="ARBA00038210"/>
    </source>
</evidence>
<evidence type="ECO:0000256" key="6">
    <source>
        <dbReference type="PROSITE-ProRule" id="PRU00339"/>
    </source>
</evidence>
<keyword evidence="8" id="KW-1185">Reference proteome</keyword>
<dbReference type="GO" id="GO:0007091">
    <property type="term" value="P:metaphase/anaphase transition of mitotic cell cycle"/>
    <property type="evidence" value="ECO:0007669"/>
    <property type="project" value="TreeGrafter"/>
</dbReference>
<evidence type="ECO:0000256" key="2">
    <source>
        <dbReference type="ARBA" id="ARBA00022737"/>
    </source>
</evidence>
<dbReference type="SMART" id="SM00028">
    <property type="entry name" value="TPR"/>
    <property type="match status" value="7"/>
</dbReference>
<evidence type="ECO:0000256" key="1">
    <source>
        <dbReference type="ARBA" id="ARBA00004123"/>
    </source>
</evidence>
<dbReference type="Proteomes" id="UP000193719">
    <property type="component" value="Unassembled WGS sequence"/>
</dbReference>
<comment type="caution">
    <text evidence="7">The sequence shown here is derived from an EMBL/GenBank/DDBJ whole genome shotgun (WGS) entry which is preliminary data.</text>
</comment>
<reference evidence="7 8" key="2">
    <citation type="submission" date="2016-08" db="EMBL/GenBank/DDBJ databases">
        <title>Pervasive Adenine N6-methylation of Active Genes in Fungi.</title>
        <authorList>
            <consortium name="DOE Joint Genome Institute"/>
            <person name="Mondo S.J."/>
            <person name="Dannebaum R.O."/>
            <person name="Kuo R.C."/>
            <person name="Labutti K."/>
            <person name="Haridas S."/>
            <person name="Kuo A."/>
            <person name="Salamov A."/>
            <person name="Ahrendt S.R."/>
            <person name="Lipzen A."/>
            <person name="Sullivan W."/>
            <person name="Andreopoulos W.B."/>
            <person name="Clum A."/>
            <person name="Lindquist E."/>
            <person name="Daum C."/>
            <person name="Ramamoorthy G.K."/>
            <person name="Gryganskyi A."/>
            <person name="Culley D."/>
            <person name="Magnuson J.K."/>
            <person name="James T.Y."/>
            <person name="O'Malley M.A."/>
            <person name="Stajich J.E."/>
            <person name="Spatafora J.W."/>
            <person name="Visel A."/>
            <person name="Grigoriev I.V."/>
        </authorList>
    </citation>
    <scope>NUCLEOTIDE SEQUENCE [LARGE SCALE GENOMIC DNA]</scope>
    <source>
        <strain evidence="8">finn</strain>
    </source>
</reference>
<dbReference type="InterPro" id="IPR019734">
    <property type="entry name" value="TPR_rpt"/>
</dbReference>
<keyword evidence="4" id="KW-0539">Nucleus</keyword>
<evidence type="ECO:0000256" key="4">
    <source>
        <dbReference type="ARBA" id="ARBA00023242"/>
    </source>
</evidence>
<keyword evidence="3 6" id="KW-0802">TPR repeat</keyword>
<dbReference type="PROSITE" id="PS50005">
    <property type="entry name" value="TPR"/>
    <property type="match status" value="4"/>
</dbReference>
<dbReference type="STRING" id="1754191.A0A1Y1UJH3"/>
<proteinExistence type="inferred from homology"/>
<name>A0A1Y1UJH3_9FUNG</name>
<dbReference type="PANTHER" id="PTHR12558">
    <property type="entry name" value="CELL DIVISION CYCLE 16,23,27"/>
    <property type="match status" value="1"/>
</dbReference>
<dbReference type="GO" id="GO:0051301">
    <property type="term" value="P:cell division"/>
    <property type="evidence" value="ECO:0007669"/>
    <property type="project" value="TreeGrafter"/>
</dbReference>
<feature type="repeat" description="TPR" evidence="6">
    <location>
        <begin position="340"/>
        <end position="373"/>
    </location>
</feature>
<evidence type="ECO:0000256" key="3">
    <source>
        <dbReference type="ARBA" id="ARBA00022803"/>
    </source>
</evidence>
<dbReference type="GO" id="GO:0005680">
    <property type="term" value="C:anaphase-promoting complex"/>
    <property type="evidence" value="ECO:0007669"/>
    <property type="project" value="UniProtKB-ARBA"/>
</dbReference>
<evidence type="ECO:0000313" key="8">
    <source>
        <dbReference type="Proteomes" id="UP000193719"/>
    </source>
</evidence>
<dbReference type="GO" id="GO:0005737">
    <property type="term" value="C:cytoplasm"/>
    <property type="evidence" value="ECO:0007669"/>
    <property type="project" value="TreeGrafter"/>
</dbReference>
<dbReference type="Pfam" id="PF13432">
    <property type="entry name" value="TPR_16"/>
    <property type="match status" value="1"/>
</dbReference>
<comment type="similarity">
    <text evidence="5">Belongs to the APC3/CDC27 family.</text>
</comment>
<dbReference type="PANTHER" id="PTHR12558:SF13">
    <property type="entry name" value="CELL DIVISION CYCLE PROTEIN 27 HOMOLOG"/>
    <property type="match status" value="1"/>
</dbReference>
<dbReference type="FunFam" id="1.25.40.10:FF:000018">
    <property type="entry name" value="Cell division cycle protein 27 homolog B"/>
    <property type="match status" value="1"/>
</dbReference>
<evidence type="ECO:0000313" key="7">
    <source>
        <dbReference type="EMBL" id="ORX38132.1"/>
    </source>
</evidence>
<organism evidence="7 8">
    <name type="scientific">Piromyces finnis</name>
    <dbReference type="NCBI Taxonomy" id="1754191"/>
    <lineage>
        <taxon>Eukaryota</taxon>
        <taxon>Fungi</taxon>
        <taxon>Fungi incertae sedis</taxon>
        <taxon>Chytridiomycota</taxon>
        <taxon>Chytridiomycota incertae sedis</taxon>
        <taxon>Neocallimastigomycetes</taxon>
        <taxon>Neocallimastigales</taxon>
        <taxon>Neocallimastigaceae</taxon>
        <taxon>Piromyces</taxon>
    </lineage>
</organism>
<dbReference type="OrthoDB" id="10248520at2759"/>
<dbReference type="EMBL" id="MCFH01000124">
    <property type="protein sequence ID" value="ORX38132.1"/>
    <property type="molecule type" value="Genomic_DNA"/>
</dbReference>